<dbReference type="EMBL" id="UINC01039200">
    <property type="protein sequence ID" value="SVB37334.1"/>
    <property type="molecule type" value="Genomic_DNA"/>
</dbReference>
<protein>
    <recommendedName>
        <fullName evidence="3">Pyrimidine nucleoside phosphorylase C-terminal domain-containing protein</fullName>
    </recommendedName>
</protein>
<dbReference type="PANTHER" id="PTHR10515:SF0">
    <property type="entry name" value="THYMIDINE PHOSPHORYLASE"/>
    <property type="match status" value="1"/>
</dbReference>
<feature type="non-terminal residue" evidence="4">
    <location>
        <position position="1"/>
    </location>
</feature>
<dbReference type="SUPFAM" id="SSF54680">
    <property type="entry name" value="Pyrimidine nucleoside phosphorylase C-terminal domain"/>
    <property type="match status" value="1"/>
</dbReference>
<dbReference type="SUPFAM" id="SSF52418">
    <property type="entry name" value="Nucleoside phosphorylase/phosphoribosyltransferase catalytic domain"/>
    <property type="match status" value="1"/>
</dbReference>
<name>A0A382DH69_9ZZZZ</name>
<dbReference type="GO" id="GO:0006213">
    <property type="term" value="P:pyrimidine nucleoside metabolic process"/>
    <property type="evidence" value="ECO:0007669"/>
    <property type="project" value="InterPro"/>
</dbReference>
<dbReference type="PANTHER" id="PTHR10515">
    <property type="entry name" value="THYMIDINE PHOSPHORYLASE"/>
    <property type="match status" value="1"/>
</dbReference>
<gene>
    <name evidence="4" type="ORF">METZ01_LOCUS190188</name>
</gene>
<dbReference type="Pfam" id="PF00591">
    <property type="entry name" value="Glycos_transf_3"/>
    <property type="match status" value="1"/>
</dbReference>
<evidence type="ECO:0000256" key="1">
    <source>
        <dbReference type="ARBA" id="ARBA00022676"/>
    </source>
</evidence>
<proteinExistence type="predicted"/>
<evidence type="ECO:0000313" key="4">
    <source>
        <dbReference type="EMBL" id="SVB37334.1"/>
    </source>
</evidence>
<sequence>STVDSIPLIASSIMSKKIAEGTDALVLDVKVGSGAFLPDVDRARELARTMVGLGERNGVRTVALLTAMHTVLGRTAGNALEVAESVEVLDGGGPADLVEVTLALAREMVELAGLDADPAEVLASGRARSVWDDMVRAQGGDPEAVLPVAPHVETVDAEVSGVLGRLDCRSVGIAVWRLGAGRARKEDPVSPSAGIVCLAKPGDPVEAGQPLLELHAEDPSRFAAAREALQDALEVSDEPPTPKPLVVDRIAI</sequence>
<keyword evidence="1" id="KW-0328">Glycosyltransferase</keyword>
<dbReference type="InterPro" id="IPR036566">
    <property type="entry name" value="PYNP-like_C_sf"/>
</dbReference>
<dbReference type="AlphaFoldDB" id="A0A382DH69"/>
<organism evidence="4">
    <name type="scientific">marine metagenome</name>
    <dbReference type="NCBI Taxonomy" id="408172"/>
    <lineage>
        <taxon>unclassified sequences</taxon>
        <taxon>metagenomes</taxon>
        <taxon>ecological metagenomes</taxon>
    </lineage>
</organism>
<dbReference type="Gene3D" id="3.90.1170.30">
    <property type="entry name" value="Pyrimidine nucleoside phosphorylase-like, C-terminal domain"/>
    <property type="match status" value="1"/>
</dbReference>
<feature type="domain" description="Pyrimidine nucleoside phosphorylase C-terminal" evidence="3">
    <location>
        <begin position="162"/>
        <end position="236"/>
    </location>
</feature>
<dbReference type="InterPro" id="IPR013102">
    <property type="entry name" value="PYNP_C"/>
</dbReference>
<dbReference type="GO" id="GO:0009032">
    <property type="term" value="F:thymidine phosphorylase activity"/>
    <property type="evidence" value="ECO:0007669"/>
    <property type="project" value="TreeGrafter"/>
</dbReference>
<keyword evidence="2" id="KW-0808">Transferase</keyword>
<dbReference type="GO" id="GO:0006206">
    <property type="term" value="P:pyrimidine nucleobase metabolic process"/>
    <property type="evidence" value="ECO:0007669"/>
    <property type="project" value="InterPro"/>
</dbReference>
<dbReference type="Gene3D" id="3.40.1030.10">
    <property type="entry name" value="Nucleoside phosphorylase/phosphoribosyltransferase catalytic domain"/>
    <property type="match status" value="1"/>
</dbReference>
<dbReference type="Pfam" id="PF07831">
    <property type="entry name" value="PYNP_C"/>
    <property type="match status" value="1"/>
</dbReference>
<dbReference type="InterPro" id="IPR000053">
    <property type="entry name" value="Thymidine/pyrmidine_PPase"/>
</dbReference>
<accession>A0A382DH69</accession>
<reference evidence="4" key="1">
    <citation type="submission" date="2018-05" db="EMBL/GenBank/DDBJ databases">
        <authorList>
            <person name="Lanie J.A."/>
            <person name="Ng W.-L."/>
            <person name="Kazmierczak K.M."/>
            <person name="Andrzejewski T.M."/>
            <person name="Davidsen T.M."/>
            <person name="Wayne K.J."/>
            <person name="Tettelin H."/>
            <person name="Glass J.I."/>
            <person name="Rusch D."/>
            <person name="Podicherti R."/>
            <person name="Tsui H.-C.T."/>
            <person name="Winkler M.E."/>
        </authorList>
    </citation>
    <scope>NUCLEOTIDE SEQUENCE</scope>
</reference>
<dbReference type="NCBIfam" id="NF004490">
    <property type="entry name" value="PRK05820.1"/>
    <property type="match status" value="1"/>
</dbReference>
<dbReference type="SMART" id="SM00941">
    <property type="entry name" value="PYNP_C"/>
    <property type="match status" value="1"/>
</dbReference>
<dbReference type="InterPro" id="IPR035902">
    <property type="entry name" value="Nuc_phospho_transferase"/>
</dbReference>
<dbReference type="InterPro" id="IPR000312">
    <property type="entry name" value="Glycosyl_Trfase_fam3"/>
</dbReference>
<dbReference type="GO" id="GO:0005829">
    <property type="term" value="C:cytosol"/>
    <property type="evidence" value="ECO:0007669"/>
    <property type="project" value="TreeGrafter"/>
</dbReference>
<dbReference type="GO" id="GO:0004645">
    <property type="term" value="F:1,4-alpha-oligoglucan phosphorylase activity"/>
    <property type="evidence" value="ECO:0007669"/>
    <property type="project" value="InterPro"/>
</dbReference>
<evidence type="ECO:0000256" key="2">
    <source>
        <dbReference type="ARBA" id="ARBA00022679"/>
    </source>
</evidence>
<evidence type="ECO:0000259" key="3">
    <source>
        <dbReference type="SMART" id="SM00941"/>
    </source>
</evidence>